<dbReference type="PROSITE" id="PS50048">
    <property type="entry name" value="ZN2_CY6_FUNGAL_2"/>
    <property type="match status" value="1"/>
</dbReference>
<feature type="compositionally biased region" description="Low complexity" evidence="4">
    <location>
        <begin position="61"/>
        <end position="76"/>
    </location>
</feature>
<evidence type="ECO:0000256" key="3">
    <source>
        <dbReference type="SAM" id="Coils"/>
    </source>
</evidence>
<feature type="region of interest" description="Disordered" evidence="4">
    <location>
        <begin position="933"/>
        <end position="968"/>
    </location>
</feature>
<dbReference type="Pfam" id="PF00172">
    <property type="entry name" value="Zn_clus"/>
    <property type="match status" value="1"/>
</dbReference>
<dbReference type="Gene3D" id="4.10.240.10">
    <property type="entry name" value="Zn(2)-C6 fungal-type DNA-binding domain"/>
    <property type="match status" value="1"/>
</dbReference>
<feature type="compositionally biased region" description="Polar residues" evidence="4">
    <location>
        <begin position="821"/>
        <end position="831"/>
    </location>
</feature>
<dbReference type="SUPFAM" id="SSF57701">
    <property type="entry name" value="Zn2/Cys6 DNA-binding domain"/>
    <property type="match status" value="1"/>
</dbReference>
<dbReference type="GO" id="GO:0005634">
    <property type="term" value="C:nucleus"/>
    <property type="evidence" value="ECO:0007669"/>
    <property type="project" value="UniProtKB-SubCell"/>
</dbReference>
<reference evidence="6 7" key="1">
    <citation type="submission" date="2015-11" db="EMBL/GenBank/DDBJ databases">
        <title>The genome of Debaryomyces fabryi.</title>
        <authorList>
            <person name="Tafer H."/>
            <person name="Lopandic K."/>
        </authorList>
    </citation>
    <scope>NUCLEOTIDE SEQUENCE [LARGE SCALE GENOMIC DNA]</scope>
    <source>
        <strain evidence="6 7">CBS 789</strain>
    </source>
</reference>
<dbReference type="InterPro" id="IPR050613">
    <property type="entry name" value="Sec_Metabolite_Reg"/>
</dbReference>
<comment type="caution">
    <text evidence="6">The sequence shown here is derived from an EMBL/GenBank/DDBJ whole genome shotgun (WGS) entry which is preliminary data.</text>
</comment>
<dbReference type="PANTHER" id="PTHR31001">
    <property type="entry name" value="UNCHARACTERIZED TRANSCRIPTIONAL REGULATORY PROTEIN"/>
    <property type="match status" value="1"/>
</dbReference>
<feature type="compositionally biased region" description="Basic and acidic residues" evidence="4">
    <location>
        <begin position="136"/>
        <end position="146"/>
    </location>
</feature>
<evidence type="ECO:0000256" key="1">
    <source>
        <dbReference type="ARBA" id="ARBA00004123"/>
    </source>
</evidence>
<keyword evidence="3" id="KW-0175">Coiled coil</keyword>
<dbReference type="PANTHER" id="PTHR31001:SF88">
    <property type="entry name" value="TRANSCRIPTION FACTOR PDR3"/>
    <property type="match status" value="1"/>
</dbReference>
<feature type="compositionally biased region" description="Polar residues" evidence="4">
    <location>
        <begin position="940"/>
        <end position="954"/>
    </location>
</feature>
<feature type="compositionally biased region" description="Low complexity" evidence="4">
    <location>
        <begin position="863"/>
        <end position="897"/>
    </location>
</feature>
<evidence type="ECO:0000259" key="5">
    <source>
        <dbReference type="PROSITE" id="PS50048"/>
    </source>
</evidence>
<feature type="domain" description="Zn(2)-C6 fungal-type" evidence="5">
    <location>
        <begin position="8"/>
        <end position="37"/>
    </location>
</feature>
<dbReference type="GeneID" id="26840977"/>
<gene>
    <name evidence="6" type="ORF">AC631_03968</name>
</gene>
<dbReference type="AlphaFoldDB" id="A0A0V1PVN1"/>
<feature type="region of interest" description="Disordered" evidence="4">
    <location>
        <begin position="173"/>
        <end position="201"/>
    </location>
</feature>
<dbReference type="InterPro" id="IPR036864">
    <property type="entry name" value="Zn2-C6_fun-type_DNA-bd_sf"/>
</dbReference>
<feature type="region of interest" description="Disordered" evidence="4">
    <location>
        <begin position="52"/>
        <end position="81"/>
    </location>
</feature>
<feature type="coiled-coil region" evidence="3">
    <location>
        <begin position="97"/>
        <end position="131"/>
    </location>
</feature>
<feature type="region of interest" description="Disordered" evidence="4">
    <location>
        <begin position="136"/>
        <end position="159"/>
    </location>
</feature>
<dbReference type="GO" id="GO:0000981">
    <property type="term" value="F:DNA-binding transcription factor activity, RNA polymerase II-specific"/>
    <property type="evidence" value="ECO:0007669"/>
    <property type="project" value="InterPro"/>
</dbReference>
<protein>
    <recommendedName>
        <fullName evidence="5">Zn(2)-C6 fungal-type domain-containing protein</fullName>
    </recommendedName>
</protein>
<dbReference type="OrthoDB" id="435881at2759"/>
<dbReference type="CDD" id="cd12148">
    <property type="entry name" value="fungal_TF_MHR"/>
    <property type="match status" value="1"/>
</dbReference>
<keyword evidence="7" id="KW-1185">Reference proteome</keyword>
<dbReference type="InterPro" id="IPR001138">
    <property type="entry name" value="Zn2Cys6_DnaBD"/>
</dbReference>
<feature type="compositionally biased region" description="Basic and acidic residues" evidence="4">
    <location>
        <begin position="809"/>
        <end position="820"/>
    </location>
</feature>
<proteinExistence type="predicted"/>
<dbReference type="CDD" id="cd00067">
    <property type="entry name" value="GAL4"/>
    <property type="match status" value="1"/>
</dbReference>
<evidence type="ECO:0000256" key="4">
    <source>
        <dbReference type="SAM" id="MobiDB-lite"/>
    </source>
</evidence>
<keyword evidence="2" id="KW-0539">Nucleus</keyword>
<dbReference type="RefSeq" id="XP_015466364.1">
    <property type="nucleotide sequence ID" value="XM_015612797.1"/>
</dbReference>
<organism evidence="6 7">
    <name type="scientific">Debaryomyces fabryi</name>
    <dbReference type="NCBI Taxonomy" id="58627"/>
    <lineage>
        <taxon>Eukaryota</taxon>
        <taxon>Fungi</taxon>
        <taxon>Dikarya</taxon>
        <taxon>Ascomycota</taxon>
        <taxon>Saccharomycotina</taxon>
        <taxon>Pichiomycetes</taxon>
        <taxon>Debaryomycetaceae</taxon>
        <taxon>Debaryomyces</taxon>
    </lineage>
</organism>
<evidence type="ECO:0000313" key="6">
    <source>
        <dbReference type="EMBL" id="KSA00262.1"/>
    </source>
</evidence>
<feature type="region of interest" description="Disordered" evidence="4">
    <location>
        <begin position="857"/>
        <end position="910"/>
    </location>
</feature>
<evidence type="ECO:0000256" key="2">
    <source>
        <dbReference type="ARBA" id="ARBA00023242"/>
    </source>
</evidence>
<comment type="subcellular location">
    <subcellularLocation>
        <location evidence="1">Nucleus</location>
    </subcellularLocation>
</comment>
<accession>A0A0V1PVN1</accession>
<feature type="region of interest" description="Disordered" evidence="4">
    <location>
        <begin position="793"/>
        <end position="838"/>
    </location>
</feature>
<dbReference type="EMBL" id="LMYN01000095">
    <property type="protein sequence ID" value="KSA00262.1"/>
    <property type="molecule type" value="Genomic_DNA"/>
</dbReference>
<dbReference type="Proteomes" id="UP000054251">
    <property type="component" value="Unassembled WGS sequence"/>
</dbReference>
<feature type="compositionally biased region" description="Basic and acidic residues" evidence="4">
    <location>
        <begin position="173"/>
        <end position="198"/>
    </location>
</feature>
<dbReference type="PROSITE" id="PS00463">
    <property type="entry name" value="ZN2_CY6_FUNGAL_1"/>
    <property type="match status" value="1"/>
</dbReference>
<dbReference type="GO" id="GO:0008270">
    <property type="term" value="F:zinc ion binding"/>
    <property type="evidence" value="ECO:0007669"/>
    <property type="project" value="InterPro"/>
</dbReference>
<evidence type="ECO:0000313" key="7">
    <source>
        <dbReference type="Proteomes" id="UP000054251"/>
    </source>
</evidence>
<sequence>MSEVFPISCISCRRKKIKCNKMKPCNQCEKRKVCCNFPSTFRNIKINEDELDNSTMSGLHSDNSGEGSSVGNSESDYTGSHLGNLQSKRLLTLAEEVDHLKTEKTTITDEHAKLKKKYQQLLTQVNRYRRVSNSKNEKLESFKQKDPIPISGETSELGDKYYGPLSSNYMIDNLDKGKNKANDAESDSKNKGLGELKSTRPSSNDLLQMHESFSSQDNQDLIKRSLLKKPLPFLLGLDSIIGPRNLSKTNLEELNLHVIFKLVDYFFSYHPVYKTFISKQQIVDFLNNYCAMKDNEWENDDELLLLIMILLLLIQRLTAREFIDVKLLDNVESHLEKFKKVKDHLTDILYHRFEKIRHNLINEAIATIQSYILCTEWHFIEQRYEECWSMMFHTCSISYSIGLHVMGKFGLMDEKQLNEKDEDIARYKVWFAFKNISGQICSVLGRPNPISLHVNSKILKVSDSGHSKLDLKKCRMLVSLKIGLSECLKLSNMMLIENFMNDFSIKDLLELDAKFRKEIDLIKWFINDKLYDNDNLVDDINIDSMEEDSNYVKNDSEDFVVDKTNLLVDLIIFYINRAKLFQPFIIEFKDPQDTVMVVRSLHDSICKYLDCSIYFINSLLKQYGEKYKEREFEYLKKDGFGKLLRVHFPFLNSFTYQGMLVIFTFLHYKFKDFIEYDEYSNKNEINYSEFLKKLEDSLDTLLKLESNFAKMTGYHNKLWSSNITHLIRRNIEHIDKIHKKQDTNIEIDRQKFESDLDELQKQINLGNIPESEFQGFNLRDPFWITNPDNLPYHLTSPSDDDTPMPNFKNESEHTESESKNSDPSNYSDQPRQPQPLHASEVSSKMLIDGFTPQEDASFNGVWSRNSSYPSKSSSSQSQQFQHNSSSRLDHQQQQQQQPDMPGSYGFLDMPQQSLNITQPSTIPNSSTPFIGIINDADYPTQPSGFSNQDSQQNDVDGDGNPVFNRDAF</sequence>
<name>A0A0V1PVN1_9ASCO</name>